<keyword evidence="1" id="KW-0472">Membrane</keyword>
<organism evidence="5 10">
    <name type="scientific">Rotaria magnacalcarata</name>
    <dbReference type="NCBI Taxonomy" id="392030"/>
    <lineage>
        <taxon>Eukaryota</taxon>
        <taxon>Metazoa</taxon>
        <taxon>Spiralia</taxon>
        <taxon>Gnathifera</taxon>
        <taxon>Rotifera</taxon>
        <taxon>Eurotatoria</taxon>
        <taxon>Bdelloidea</taxon>
        <taxon>Philodinida</taxon>
        <taxon>Philodinidae</taxon>
        <taxon>Rotaria</taxon>
    </lineage>
</organism>
<dbReference type="Proteomes" id="UP000663887">
    <property type="component" value="Unassembled WGS sequence"/>
</dbReference>
<dbReference type="OrthoDB" id="9998186at2759"/>
<feature type="transmembrane region" description="Helical" evidence="1">
    <location>
        <begin position="138"/>
        <end position="157"/>
    </location>
</feature>
<dbReference type="Proteomes" id="UP000663834">
    <property type="component" value="Unassembled WGS sequence"/>
</dbReference>
<dbReference type="EMBL" id="CAJOBI010073558">
    <property type="protein sequence ID" value="CAF4468936.1"/>
    <property type="molecule type" value="Genomic_DNA"/>
</dbReference>
<evidence type="ECO:0000313" key="3">
    <source>
        <dbReference type="EMBL" id="CAF1622654.1"/>
    </source>
</evidence>
<reference evidence="5" key="1">
    <citation type="submission" date="2021-02" db="EMBL/GenBank/DDBJ databases">
        <authorList>
            <person name="Nowell W R."/>
        </authorList>
    </citation>
    <scope>NUCLEOTIDE SEQUENCE</scope>
</reference>
<dbReference type="EMBL" id="CAJNRF010009402">
    <property type="protein sequence ID" value="CAF2109502.1"/>
    <property type="molecule type" value="Genomic_DNA"/>
</dbReference>
<gene>
    <name evidence="3" type="ORF">CJN711_LOCUS38202</name>
    <name evidence="2" type="ORF">KQP761_LOCUS24787</name>
    <name evidence="4" type="ORF">MBJ925_LOCUS11086</name>
    <name evidence="8" type="ORF">OVN521_LOCUS19800</name>
    <name evidence="9" type="ORF">SMN809_LOCUS33493</name>
    <name evidence="7" type="ORF">UXM345_LOCUS9864</name>
    <name evidence="5" type="ORF">WKI299_LOCUS21985</name>
    <name evidence="6" type="ORF">XDN619_LOCUS33066</name>
</gene>
<proteinExistence type="predicted"/>
<comment type="caution">
    <text evidence="5">The sequence shown here is derived from an EMBL/GenBank/DDBJ whole genome shotgun (WGS) entry which is preliminary data.</text>
</comment>
<dbReference type="Proteomes" id="UP000676336">
    <property type="component" value="Unassembled WGS sequence"/>
</dbReference>
<dbReference type="Proteomes" id="UP000663824">
    <property type="component" value="Unassembled WGS sequence"/>
</dbReference>
<evidence type="ECO:0000313" key="5">
    <source>
        <dbReference type="EMBL" id="CAF2109502.1"/>
    </source>
</evidence>
<evidence type="ECO:0000256" key="1">
    <source>
        <dbReference type="SAM" id="Phobius"/>
    </source>
</evidence>
<keyword evidence="1" id="KW-1133">Transmembrane helix</keyword>
<dbReference type="Proteomes" id="UP000663856">
    <property type="component" value="Unassembled WGS sequence"/>
</dbReference>
<feature type="transmembrane region" description="Helical" evidence="1">
    <location>
        <begin position="217"/>
        <end position="236"/>
    </location>
</feature>
<dbReference type="EMBL" id="CAJNRG010016697">
    <property type="protein sequence ID" value="CAF2206558.1"/>
    <property type="molecule type" value="Genomic_DNA"/>
</dbReference>
<accession>A0A816UIC4</accession>
<feature type="transmembrane region" description="Helical" evidence="1">
    <location>
        <begin position="70"/>
        <end position="91"/>
    </location>
</feature>
<evidence type="ECO:0000313" key="11">
    <source>
        <dbReference type="Proteomes" id="UP000663866"/>
    </source>
</evidence>
<feature type="transmembrane region" description="Helical" evidence="1">
    <location>
        <begin position="178"/>
        <end position="197"/>
    </location>
</feature>
<dbReference type="EMBL" id="CAJNOV010018617">
    <property type="protein sequence ID" value="CAF1622654.1"/>
    <property type="molecule type" value="Genomic_DNA"/>
</dbReference>
<evidence type="ECO:0000313" key="2">
    <source>
        <dbReference type="EMBL" id="CAF1621971.1"/>
    </source>
</evidence>
<dbReference type="EMBL" id="CAJOBF010000916">
    <property type="protein sequence ID" value="CAF3888400.1"/>
    <property type="molecule type" value="Genomic_DNA"/>
</dbReference>
<sequence length="276" mass="32214">MYREVSEILSHIKRIVKPAKKALNGKKFGYISMICILDNNKLDEYNRLTMLKSIQTSLPTNLRNTMDPKFIFVLFFVEVGSLIFNSLHIAASELHVHNAYNQLPVIYHISANSYSCFSNINYCIYEQKQLRFLKFLDLMFISIIVICYGCLFTIIICQWEYIKIRPNLKITWYSGLELFVLLILALHTLLMIILFERDTANTNQCNKQNGLVRVENLFNYFVLSILEVAYICFDLVNRQMSPISIPHPELEYGAQAAERIRLPSSENNHHVIRTWS</sequence>
<dbReference type="Proteomes" id="UP000663842">
    <property type="component" value="Unassembled WGS sequence"/>
</dbReference>
<evidence type="ECO:0000313" key="10">
    <source>
        <dbReference type="Proteomes" id="UP000663856"/>
    </source>
</evidence>
<evidence type="ECO:0000313" key="7">
    <source>
        <dbReference type="EMBL" id="CAF3888400.1"/>
    </source>
</evidence>
<dbReference type="AlphaFoldDB" id="A0A816UIC4"/>
<evidence type="ECO:0000313" key="6">
    <source>
        <dbReference type="EMBL" id="CAF2206558.1"/>
    </source>
</evidence>
<dbReference type="Proteomes" id="UP000663855">
    <property type="component" value="Unassembled WGS sequence"/>
</dbReference>
<dbReference type="EMBL" id="CAJNOW010013543">
    <property type="protein sequence ID" value="CAF1621971.1"/>
    <property type="molecule type" value="Genomic_DNA"/>
</dbReference>
<protein>
    <submittedName>
        <fullName evidence="5">Uncharacterized protein</fullName>
    </submittedName>
</protein>
<evidence type="ECO:0000313" key="9">
    <source>
        <dbReference type="EMBL" id="CAF4468936.1"/>
    </source>
</evidence>
<evidence type="ECO:0000313" key="4">
    <source>
        <dbReference type="EMBL" id="CAF2038767.1"/>
    </source>
</evidence>
<keyword evidence="11" id="KW-1185">Reference proteome</keyword>
<name>A0A816UIC4_9BILA</name>
<dbReference type="EMBL" id="CAJNRE010004774">
    <property type="protein sequence ID" value="CAF2038767.1"/>
    <property type="molecule type" value="Genomic_DNA"/>
</dbReference>
<evidence type="ECO:0000313" key="8">
    <source>
        <dbReference type="EMBL" id="CAF4081488.1"/>
    </source>
</evidence>
<dbReference type="Proteomes" id="UP000663866">
    <property type="component" value="Unassembled WGS sequence"/>
</dbReference>
<dbReference type="EMBL" id="CAJOBG010003804">
    <property type="protein sequence ID" value="CAF4081488.1"/>
    <property type="molecule type" value="Genomic_DNA"/>
</dbReference>
<keyword evidence="1" id="KW-0812">Transmembrane</keyword>